<dbReference type="GO" id="GO:0003712">
    <property type="term" value="F:transcription coregulator activity"/>
    <property type="evidence" value="ECO:0000318"/>
    <property type="project" value="GO_Central"/>
</dbReference>
<reference evidence="7 8" key="1">
    <citation type="journal article" date="2008" name="Nature">
        <title>The Trichoplax genome and the nature of placozoans.</title>
        <authorList>
            <person name="Srivastava M."/>
            <person name="Begovic E."/>
            <person name="Chapman J."/>
            <person name="Putnam N.H."/>
            <person name="Hellsten U."/>
            <person name="Kawashima T."/>
            <person name="Kuo A."/>
            <person name="Mitros T."/>
            <person name="Salamov A."/>
            <person name="Carpenter M.L."/>
            <person name="Signorovitch A.Y."/>
            <person name="Moreno M.A."/>
            <person name="Kamm K."/>
            <person name="Grimwood J."/>
            <person name="Schmutz J."/>
            <person name="Shapiro H."/>
            <person name="Grigoriev I.V."/>
            <person name="Buss L.W."/>
            <person name="Schierwater B."/>
            <person name="Dellaporta S.L."/>
            <person name="Rokhsar D.S."/>
        </authorList>
    </citation>
    <scope>NUCLEOTIDE SEQUENCE [LARGE SCALE GENOMIC DNA]</scope>
    <source>
        <strain evidence="7 8">Grell-BS-1999</strain>
    </source>
</reference>
<keyword evidence="8" id="KW-1185">Reference proteome</keyword>
<dbReference type="OMA" id="HMSYEPQ"/>
<organism evidence="7 8">
    <name type="scientific">Trichoplax adhaerens</name>
    <name type="common">Trichoplax reptans</name>
    <dbReference type="NCBI Taxonomy" id="10228"/>
    <lineage>
        <taxon>Eukaryota</taxon>
        <taxon>Metazoa</taxon>
        <taxon>Placozoa</taxon>
        <taxon>Uniplacotomia</taxon>
        <taxon>Trichoplacea</taxon>
        <taxon>Trichoplacidae</taxon>
        <taxon>Trichoplax</taxon>
    </lineage>
</organism>
<dbReference type="Proteomes" id="UP000009022">
    <property type="component" value="Unassembled WGS sequence"/>
</dbReference>
<evidence type="ECO:0000256" key="1">
    <source>
        <dbReference type="ARBA" id="ARBA00004123"/>
    </source>
</evidence>
<name>B3RJU6_TRIAD</name>
<dbReference type="PhylomeDB" id="B3RJU6"/>
<evidence type="ECO:0008006" key="9">
    <source>
        <dbReference type="Google" id="ProtNLM"/>
    </source>
</evidence>
<dbReference type="KEGG" id="tad:TRIADDRAFT_52682"/>
<evidence type="ECO:0000256" key="2">
    <source>
        <dbReference type="ARBA" id="ARBA00005635"/>
    </source>
</evidence>
<dbReference type="EMBL" id="DS985241">
    <property type="protein sequence ID" value="EDV29123.1"/>
    <property type="molecule type" value="Genomic_DNA"/>
</dbReference>
<accession>B3RJU6</accession>
<dbReference type="eggNOG" id="KOG4512">
    <property type="taxonomic scope" value="Eukaryota"/>
</dbReference>
<comment type="subcellular location">
    <subcellularLocation>
        <location evidence="1">Nucleus</location>
    </subcellularLocation>
</comment>
<evidence type="ECO:0000313" key="8">
    <source>
        <dbReference type="Proteomes" id="UP000009022"/>
    </source>
</evidence>
<protein>
    <recommendedName>
        <fullName evidence="9">Mediator of RNA polymerase II transcription subunit 17</fullName>
    </recommendedName>
</protein>
<sequence length="530" mass="60223">MSSINVDLDLQQTNRMKEISLDGKESYVEKLSPSAKLLQFAQQIDFNQLFDHGDEENDNASTTNEKEENSMSANQTVATRPWDSVQSSLRSALVEISALADLLKVSGQKKYVVLDPVQGEKSSSSSMVQLLAKKKNLSGAASILRKGSDEIGQYDEDGRSGYYSNLAKLRKNWKLRRIGPRIVGDLTLVRSSNEINTCPTTFLHINRTTWPLWHRKLKDAQNVLFCKILFNKLVQESYQGNNQFQCRLIGNKLEIKLADRIWLCIIDHHFYDESDQLCEENLLQEMHKKPNTNSKGRSGKKRANQKDTSTKKNNDNTSILWNIIPQIQHMLLRRRVAKTIDSVACSVYDACMCVHWHNLSCSKSSTATIIISQKNARSFNRKMLRLTVESDKISAICPNNAVFSFKSDVHSVAKFLESEVHSYLCDTIIKVGIAAGWHQLLKRSDTSTRTLTERNQVFHIVLLSPNKQTSLYVRVNPLETISFFAKILKDSTECPKSQGNDLATLKKINWERIYGTTLNIRLRMLFAALA</sequence>
<evidence type="ECO:0000256" key="3">
    <source>
        <dbReference type="ARBA" id="ARBA00023015"/>
    </source>
</evidence>
<evidence type="ECO:0000256" key="6">
    <source>
        <dbReference type="SAM" id="MobiDB-lite"/>
    </source>
</evidence>
<evidence type="ECO:0000256" key="4">
    <source>
        <dbReference type="ARBA" id="ARBA00023163"/>
    </source>
</evidence>
<proteinExistence type="inferred from homology"/>
<dbReference type="PANTHER" id="PTHR13114">
    <property type="entry name" value="MEDIATOR OF RNA POLYMERASE II TRANSCRIPTION SUBUNIT 17"/>
    <property type="match status" value="1"/>
</dbReference>
<dbReference type="InterPro" id="IPR019313">
    <property type="entry name" value="Mediator_Med17"/>
</dbReference>
<evidence type="ECO:0000256" key="5">
    <source>
        <dbReference type="ARBA" id="ARBA00023242"/>
    </source>
</evidence>
<comment type="similarity">
    <text evidence="2">Belongs to the Mediator complex subunit 17 family.</text>
</comment>
<feature type="compositionally biased region" description="Basic and acidic residues" evidence="6">
    <location>
        <begin position="304"/>
        <end position="314"/>
    </location>
</feature>
<keyword evidence="3" id="KW-0805">Transcription regulation</keyword>
<feature type="compositionally biased region" description="Polar residues" evidence="6">
    <location>
        <begin position="70"/>
        <end position="80"/>
    </location>
</feature>
<feature type="region of interest" description="Disordered" evidence="6">
    <location>
        <begin position="288"/>
        <end position="314"/>
    </location>
</feature>
<dbReference type="FunCoup" id="B3RJU6">
    <property type="interactions" value="2165"/>
</dbReference>
<keyword evidence="5" id="KW-0539">Nucleus</keyword>
<evidence type="ECO:0000313" key="7">
    <source>
        <dbReference type="EMBL" id="EDV29123.1"/>
    </source>
</evidence>
<dbReference type="InParanoid" id="B3RJU6"/>
<dbReference type="GO" id="GO:0070847">
    <property type="term" value="C:core mediator complex"/>
    <property type="evidence" value="ECO:0000318"/>
    <property type="project" value="GO_Central"/>
</dbReference>
<gene>
    <name evidence="7" type="ORF">TRIADDRAFT_52682</name>
</gene>
<dbReference type="STRING" id="10228.B3RJU6"/>
<dbReference type="PANTHER" id="PTHR13114:SF7">
    <property type="entry name" value="MEDIATOR OF RNA POLYMERASE II TRANSCRIPTION SUBUNIT 17"/>
    <property type="match status" value="1"/>
</dbReference>
<dbReference type="HOGENOM" id="CLU_028003_1_0_1"/>
<dbReference type="GO" id="GO:0006357">
    <property type="term" value="P:regulation of transcription by RNA polymerase II"/>
    <property type="evidence" value="ECO:0000318"/>
    <property type="project" value="GO_Central"/>
</dbReference>
<keyword evidence="4" id="KW-0804">Transcription</keyword>
<dbReference type="OrthoDB" id="10058398at2759"/>
<feature type="region of interest" description="Disordered" evidence="6">
    <location>
        <begin position="51"/>
        <end position="80"/>
    </location>
</feature>
<dbReference type="GeneID" id="6750262"/>
<dbReference type="GO" id="GO:0016592">
    <property type="term" value="C:mediator complex"/>
    <property type="evidence" value="ECO:0000318"/>
    <property type="project" value="GO_Central"/>
</dbReference>
<dbReference type="CTD" id="6750262"/>
<dbReference type="RefSeq" id="XP_002108325.1">
    <property type="nucleotide sequence ID" value="XM_002108289.1"/>
</dbReference>
<dbReference type="AlphaFoldDB" id="B3RJU6"/>